<sequence>MRSSLVWDGNIARARDVEEKWRVYSVWGRECKAGVRRGRGADVQLLANCPENCPQRFRLEGSRNSSAPSFLNPVSIGLLWGERAVRRAGPVLMALQSINVCGNAVPGPGTLVRWPRICDASTDERRVKLLQPCGGDYCWGDEETDGGAGSR</sequence>
<organism evidence="1 2">
    <name type="scientific">Rhodocollybia butyracea</name>
    <dbReference type="NCBI Taxonomy" id="206335"/>
    <lineage>
        <taxon>Eukaryota</taxon>
        <taxon>Fungi</taxon>
        <taxon>Dikarya</taxon>
        <taxon>Basidiomycota</taxon>
        <taxon>Agaricomycotina</taxon>
        <taxon>Agaricomycetes</taxon>
        <taxon>Agaricomycetidae</taxon>
        <taxon>Agaricales</taxon>
        <taxon>Marasmiineae</taxon>
        <taxon>Omphalotaceae</taxon>
        <taxon>Rhodocollybia</taxon>
    </lineage>
</organism>
<keyword evidence="2" id="KW-1185">Reference proteome</keyword>
<dbReference type="EMBL" id="JADNRY010001369">
    <property type="protein sequence ID" value="KAF9017370.1"/>
    <property type="molecule type" value="Genomic_DNA"/>
</dbReference>
<dbReference type="Proteomes" id="UP000772434">
    <property type="component" value="Unassembled WGS sequence"/>
</dbReference>
<dbReference type="AlphaFoldDB" id="A0A9P5P562"/>
<evidence type="ECO:0000313" key="2">
    <source>
        <dbReference type="Proteomes" id="UP000772434"/>
    </source>
</evidence>
<accession>A0A9P5P562</accession>
<proteinExistence type="predicted"/>
<reference evidence="1" key="1">
    <citation type="submission" date="2020-11" db="EMBL/GenBank/DDBJ databases">
        <authorList>
            <consortium name="DOE Joint Genome Institute"/>
            <person name="Ahrendt S."/>
            <person name="Riley R."/>
            <person name="Andreopoulos W."/>
            <person name="Labutti K."/>
            <person name="Pangilinan J."/>
            <person name="Ruiz-Duenas F.J."/>
            <person name="Barrasa J.M."/>
            <person name="Sanchez-Garcia M."/>
            <person name="Camarero S."/>
            <person name="Miyauchi S."/>
            <person name="Serrano A."/>
            <person name="Linde D."/>
            <person name="Babiker R."/>
            <person name="Drula E."/>
            <person name="Ayuso-Fernandez I."/>
            <person name="Pacheco R."/>
            <person name="Padilla G."/>
            <person name="Ferreira P."/>
            <person name="Barriuso J."/>
            <person name="Kellner H."/>
            <person name="Castanera R."/>
            <person name="Alfaro M."/>
            <person name="Ramirez L."/>
            <person name="Pisabarro A.G."/>
            <person name="Kuo A."/>
            <person name="Tritt A."/>
            <person name="Lipzen A."/>
            <person name="He G."/>
            <person name="Yan M."/>
            <person name="Ng V."/>
            <person name="Cullen D."/>
            <person name="Martin F."/>
            <person name="Rosso M.-N."/>
            <person name="Henrissat B."/>
            <person name="Hibbett D."/>
            <person name="Martinez A.T."/>
            <person name="Grigoriev I.V."/>
        </authorList>
    </citation>
    <scope>NUCLEOTIDE SEQUENCE</scope>
    <source>
        <strain evidence="1">AH 40177</strain>
    </source>
</reference>
<comment type="caution">
    <text evidence="1">The sequence shown here is derived from an EMBL/GenBank/DDBJ whole genome shotgun (WGS) entry which is preliminary data.</text>
</comment>
<name>A0A9P5P562_9AGAR</name>
<gene>
    <name evidence="1" type="ORF">BDP27DRAFT_1378631</name>
</gene>
<evidence type="ECO:0000313" key="1">
    <source>
        <dbReference type="EMBL" id="KAF9017370.1"/>
    </source>
</evidence>
<protein>
    <submittedName>
        <fullName evidence="1">Uncharacterized protein</fullName>
    </submittedName>
</protein>